<name>N8RF78_9GAMM</name>
<evidence type="ECO:0000313" key="12">
    <source>
        <dbReference type="EMBL" id="ENU32234.1"/>
    </source>
</evidence>
<dbReference type="GO" id="GO:0000271">
    <property type="term" value="P:polysaccharide biosynthetic process"/>
    <property type="evidence" value="ECO:0007669"/>
    <property type="project" value="InterPro"/>
</dbReference>
<proteinExistence type="inferred from homology"/>
<dbReference type="SUPFAM" id="SSF52413">
    <property type="entry name" value="UDP-glucose/GDP-mannose dehydrogenase C-terminal domain"/>
    <property type="match status" value="1"/>
</dbReference>
<feature type="binding site" evidence="9">
    <location>
        <position position="249"/>
    </location>
    <ligand>
        <name>substrate</name>
    </ligand>
</feature>
<dbReference type="STRING" id="134533.GCA_001485085_02585"/>
<evidence type="ECO:0000256" key="4">
    <source>
        <dbReference type="ARBA" id="ARBA00023002"/>
    </source>
</evidence>
<evidence type="ECO:0000256" key="2">
    <source>
        <dbReference type="ARBA" id="ARBA00006601"/>
    </source>
</evidence>
<keyword evidence="4 7" id="KW-0560">Oxidoreductase</keyword>
<feature type="binding site" evidence="10">
    <location>
        <position position="29"/>
    </location>
    <ligand>
        <name>NAD(+)</name>
        <dbReference type="ChEBI" id="CHEBI:57540"/>
    </ligand>
</feature>
<feature type="binding site" evidence="10">
    <location>
        <position position="82"/>
    </location>
    <ligand>
        <name>NAD(+)</name>
        <dbReference type="ChEBI" id="CHEBI:57540"/>
    </ligand>
</feature>
<feature type="binding site" evidence="9">
    <location>
        <position position="196"/>
    </location>
    <ligand>
        <name>substrate</name>
    </ligand>
</feature>
<dbReference type="GO" id="GO:0051287">
    <property type="term" value="F:NAD binding"/>
    <property type="evidence" value="ECO:0007669"/>
    <property type="project" value="InterPro"/>
</dbReference>
<evidence type="ECO:0000256" key="6">
    <source>
        <dbReference type="ARBA" id="ARBA00047473"/>
    </source>
</evidence>
<dbReference type="AlphaFoldDB" id="N8RF78"/>
<dbReference type="InterPro" id="IPR014027">
    <property type="entry name" value="UDP-Glc/GDP-Man_DH_C"/>
</dbReference>
<comment type="catalytic activity">
    <reaction evidence="6 7">
        <text>UDP-alpha-D-glucose + 2 NAD(+) + H2O = UDP-alpha-D-glucuronate + 2 NADH + 3 H(+)</text>
        <dbReference type="Rhea" id="RHEA:23596"/>
        <dbReference type="ChEBI" id="CHEBI:15377"/>
        <dbReference type="ChEBI" id="CHEBI:15378"/>
        <dbReference type="ChEBI" id="CHEBI:57540"/>
        <dbReference type="ChEBI" id="CHEBI:57945"/>
        <dbReference type="ChEBI" id="CHEBI:58052"/>
        <dbReference type="ChEBI" id="CHEBI:58885"/>
        <dbReference type="EC" id="1.1.1.22"/>
    </reaction>
</comment>
<dbReference type="RefSeq" id="WP_004675530.1">
    <property type="nucleotide sequence ID" value="NZ_KB849219.1"/>
</dbReference>
<dbReference type="Gene3D" id="3.40.50.720">
    <property type="entry name" value="NAD(P)-binding Rossmann-like Domain"/>
    <property type="match status" value="2"/>
</dbReference>
<dbReference type="EC" id="1.1.1.22" evidence="3 7"/>
<dbReference type="InterPro" id="IPR017476">
    <property type="entry name" value="UDP-Glc/GDP-Man"/>
</dbReference>
<feature type="binding site" evidence="10">
    <location>
        <position position="313"/>
    </location>
    <ligand>
        <name>NAD(+)</name>
        <dbReference type="ChEBI" id="CHEBI:57540"/>
    </ligand>
</feature>
<reference evidence="12 13" key="1">
    <citation type="submission" date="2013-02" db="EMBL/GenBank/DDBJ databases">
        <title>The Genome Sequence of Acinetobacter parvus NIPH 1103.</title>
        <authorList>
            <consortium name="The Broad Institute Genome Sequencing Platform"/>
            <consortium name="The Broad Institute Genome Sequencing Center for Infectious Disease"/>
            <person name="Cerqueira G."/>
            <person name="Feldgarden M."/>
            <person name="Courvalin P."/>
            <person name="Perichon B."/>
            <person name="Grillot-Courvalin C."/>
            <person name="Clermont D."/>
            <person name="Rocha E."/>
            <person name="Yoon E.-J."/>
            <person name="Nemec A."/>
            <person name="Walker B."/>
            <person name="Young S.K."/>
            <person name="Zeng Q."/>
            <person name="Gargeya S."/>
            <person name="Fitzgerald M."/>
            <person name="Haas B."/>
            <person name="Abouelleil A."/>
            <person name="Alvarado L."/>
            <person name="Arachchi H.M."/>
            <person name="Berlin A.M."/>
            <person name="Chapman S.B."/>
            <person name="Dewar J."/>
            <person name="Goldberg J."/>
            <person name="Griggs A."/>
            <person name="Gujja S."/>
            <person name="Hansen M."/>
            <person name="Howarth C."/>
            <person name="Imamovic A."/>
            <person name="Larimer J."/>
            <person name="McCowan C."/>
            <person name="Murphy C."/>
            <person name="Neiman D."/>
            <person name="Pearson M."/>
            <person name="Priest M."/>
            <person name="Roberts A."/>
            <person name="Saif S."/>
            <person name="Shea T."/>
            <person name="Sisk P."/>
            <person name="Sykes S."/>
            <person name="Wortman J."/>
            <person name="Nusbaum C."/>
            <person name="Birren B."/>
        </authorList>
    </citation>
    <scope>NUCLEOTIDE SEQUENCE [LARGE SCALE GENOMIC DNA]</scope>
    <source>
        <strain evidence="12 13">NIPH 1103</strain>
    </source>
</reference>
<dbReference type="NCBIfam" id="TIGR03026">
    <property type="entry name" value="NDP-sugDHase"/>
    <property type="match status" value="1"/>
</dbReference>
<dbReference type="InterPro" id="IPR036291">
    <property type="entry name" value="NAD(P)-bd_dom_sf"/>
</dbReference>
<dbReference type="PANTHER" id="PTHR43750">
    <property type="entry name" value="UDP-GLUCOSE 6-DEHYDROGENASE TUAD"/>
    <property type="match status" value="1"/>
</dbReference>
<evidence type="ECO:0000256" key="1">
    <source>
        <dbReference type="ARBA" id="ARBA00004701"/>
    </source>
</evidence>
<feature type="binding site" evidence="9">
    <location>
        <begin position="141"/>
        <end position="144"/>
    </location>
    <ligand>
        <name>substrate</name>
    </ligand>
</feature>
<dbReference type="Pfam" id="PF03720">
    <property type="entry name" value="UDPG_MGDP_dh_C"/>
    <property type="match status" value="1"/>
</dbReference>
<evidence type="ECO:0000256" key="3">
    <source>
        <dbReference type="ARBA" id="ARBA00012954"/>
    </source>
</evidence>
<feature type="active site" description="Nucleophile" evidence="8">
    <location>
        <position position="252"/>
    </location>
</feature>
<feature type="binding site" evidence="9">
    <location>
        <begin position="241"/>
        <end position="245"/>
    </location>
    <ligand>
        <name>substrate</name>
    </ligand>
</feature>
<comment type="pathway">
    <text evidence="1">Nucleotide-sugar biosynthesis; UDP-alpha-D-glucuronate biosynthesis; UDP-alpha-D-glucuronate from UDP-alpha-D-glucose: step 1/1.</text>
</comment>
<feature type="binding site" evidence="10">
    <location>
        <position position="117"/>
    </location>
    <ligand>
        <name>NAD(+)</name>
        <dbReference type="ChEBI" id="CHEBI:57540"/>
    </ligand>
</feature>
<evidence type="ECO:0000259" key="11">
    <source>
        <dbReference type="SMART" id="SM00984"/>
    </source>
</evidence>
<dbReference type="InterPro" id="IPR014026">
    <property type="entry name" value="UDP-Glc/GDP-Man_DH_dimer"/>
</dbReference>
<evidence type="ECO:0000256" key="10">
    <source>
        <dbReference type="PIRSR" id="PIRSR500134-3"/>
    </source>
</evidence>
<dbReference type="InterPro" id="IPR008927">
    <property type="entry name" value="6-PGluconate_DH-like_C_sf"/>
</dbReference>
<sequence length="387" mass="43123">MKITVVGAGYVGLSNALLFSRQHDVTVLDINQARVKNINQRISPISDSCIQNYLSESSSLQATCDKALAYQHAKLIIIATPTNYNSETNYFDTSSIENVIADIQAINPKALIVLKSTIPVGYTAELSKRLGLKNLIFSPEFLREGQALQDNLYPSRIVVGEKSKRAEKIAKLYLKASIKKDAVILCVDSTEAEAIKLFSNTYLAMRVAFFNELDTYCLKNRLSTLDIVTGVGLDQRIGDHYNNPSFGYGGYCLPKDTKQLLANYHETPQELISAIIRSNQTRKQAIVDDILSRDVSCVGIYRLTMKADSDNFRESAVHDVLQGLADQGVKIVIYEPTLDVSEYLGHPVESSLQKFKSLSDLIIVNRMVPVFSDVMEKIYTRDLFGVN</sequence>
<evidence type="ECO:0000256" key="9">
    <source>
        <dbReference type="PIRSR" id="PIRSR500134-2"/>
    </source>
</evidence>
<feature type="binding site" evidence="10">
    <location>
        <position position="144"/>
    </location>
    <ligand>
        <name>NAD(+)</name>
        <dbReference type="ChEBI" id="CHEBI:57540"/>
    </ligand>
</feature>
<dbReference type="PIRSF" id="PIRSF500134">
    <property type="entry name" value="UDPglc_DH_bac"/>
    <property type="match status" value="1"/>
</dbReference>
<feature type="binding site" evidence="9">
    <location>
        <position position="306"/>
    </location>
    <ligand>
        <name>substrate</name>
    </ligand>
</feature>
<dbReference type="InterPro" id="IPR001732">
    <property type="entry name" value="UDP-Glc/GDP-Man_DH_N"/>
</dbReference>
<feature type="binding site" evidence="9">
    <location>
        <position position="305"/>
    </location>
    <ligand>
        <name>substrate</name>
    </ligand>
</feature>
<dbReference type="PATRIC" id="fig|1217671.3.peg.2795"/>
<dbReference type="PANTHER" id="PTHR43750:SF2">
    <property type="entry name" value="UDP-GLUCOSE 6-DEHYDROGENASE"/>
    <property type="match status" value="1"/>
</dbReference>
<dbReference type="Proteomes" id="UP000018426">
    <property type="component" value="Unassembled WGS sequence"/>
</dbReference>
<dbReference type="EMBL" id="APOL01000046">
    <property type="protein sequence ID" value="ENU32234.1"/>
    <property type="molecule type" value="Genomic_DNA"/>
</dbReference>
<gene>
    <name evidence="12" type="ORF">F989_02843</name>
</gene>
<dbReference type="GO" id="GO:0006065">
    <property type="term" value="P:UDP-glucuronate biosynthetic process"/>
    <property type="evidence" value="ECO:0007669"/>
    <property type="project" value="UniProtKB-UniPathway"/>
</dbReference>
<dbReference type="SMART" id="SM00984">
    <property type="entry name" value="UDPG_MGDP_dh_C"/>
    <property type="match status" value="1"/>
</dbReference>
<dbReference type="Pfam" id="PF03721">
    <property type="entry name" value="UDPG_MGDP_dh_N"/>
    <property type="match status" value="1"/>
</dbReference>
<dbReference type="Pfam" id="PF00984">
    <property type="entry name" value="UDPG_MGDP_dh"/>
    <property type="match status" value="1"/>
</dbReference>
<organism evidence="12 13">
    <name type="scientific">Acinetobacter parvus NIPH 1103</name>
    <dbReference type="NCBI Taxonomy" id="1217671"/>
    <lineage>
        <taxon>Bacteria</taxon>
        <taxon>Pseudomonadati</taxon>
        <taxon>Pseudomonadota</taxon>
        <taxon>Gammaproteobacteria</taxon>
        <taxon>Moraxellales</taxon>
        <taxon>Moraxellaceae</taxon>
        <taxon>Acinetobacter</taxon>
    </lineage>
</organism>
<dbReference type="SUPFAM" id="SSF48179">
    <property type="entry name" value="6-phosphogluconate dehydrogenase C-terminal domain-like"/>
    <property type="match status" value="1"/>
</dbReference>
<comment type="caution">
    <text evidence="12">The sequence shown here is derived from an EMBL/GenBank/DDBJ whole genome shotgun (WGS) entry which is preliminary data.</text>
</comment>
<dbReference type="UniPathway" id="UPA00038">
    <property type="reaction ID" value="UER00491"/>
</dbReference>
<dbReference type="GO" id="GO:0003979">
    <property type="term" value="F:UDP-glucose 6-dehydrogenase activity"/>
    <property type="evidence" value="ECO:0007669"/>
    <property type="project" value="UniProtKB-EC"/>
</dbReference>
<dbReference type="InterPro" id="IPR028357">
    <property type="entry name" value="UDPglc_DH_bac"/>
</dbReference>
<accession>N8RF78</accession>
<dbReference type="Gene3D" id="1.10.1040.10">
    <property type="entry name" value="N-(1-d-carboxylethyl)-l-norvaline Dehydrogenase, domain 2"/>
    <property type="match status" value="1"/>
</dbReference>
<dbReference type="HOGENOM" id="CLU_023810_2_0_6"/>
<evidence type="ECO:0000256" key="5">
    <source>
        <dbReference type="ARBA" id="ARBA00023027"/>
    </source>
</evidence>
<protein>
    <recommendedName>
        <fullName evidence="3 7">UDP-glucose 6-dehydrogenase</fullName>
        <ecNumber evidence="3 7">1.1.1.22</ecNumber>
    </recommendedName>
</protein>
<feature type="binding site" evidence="10">
    <location>
        <position position="255"/>
    </location>
    <ligand>
        <name>NAD(+)</name>
        <dbReference type="ChEBI" id="CHEBI:57540"/>
    </ligand>
</feature>
<dbReference type="SUPFAM" id="SSF51735">
    <property type="entry name" value="NAD(P)-binding Rossmann-fold domains"/>
    <property type="match status" value="1"/>
</dbReference>
<comment type="similarity">
    <text evidence="2 7">Belongs to the UDP-glucose/GDP-mannose dehydrogenase family.</text>
</comment>
<evidence type="ECO:0000256" key="8">
    <source>
        <dbReference type="PIRSR" id="PIRSR500134-1"/>
    </source>
</evidence>
<evidence type="ECO:0000313" key="13">
    <source>
        <dbReference type="Proteomes" id="UP000018426"/>
    </source>
</evidence>
<feature type="binding site" evidence="10">
    <location>
        <position position="34"/>
    </location>
    <ligand>
        <name>NAD(+)</name>
        <dbReference type="ChEBI" id="CHEBI:57540"/>
    </ligand>
</feature>
<keyword evidence="5 7" id="KW-0520">NAD</keyword>
<evidence type="ECO:0000256" key="7">
    <source>
        <dbReference type="PIRNR" id="PIRNR000124"/>
    </source>
</evidence>
<dbReference type="PIRSF" id="PIRSF000124">
    <property type="entry name" value="UDPglc_GDPman_dh"/>
    <property type="match status" value="1"/>
</dbReference>
<dbReference type="InterPro" id="IPR036220">
    <property type="entry name" value="UDP-Glc/GDP-Man_DH_C_sf"/>
</dbReference>
<dbReference type="InterPro" id="IPR013328">
    <property type="entry name" value="6PGD_dom2"/>
</dbReference>
<feature type="domain" description="UDP-glucose/GDP-mannose dehydrogenase C-terminal" evidence="11">
    <location>
        <begin position="299"/>
        <end position="386"/>
    </location>
</feature>